<dbReference type="EMBL" id="JAJFAZ020000002">
    <property type="protein sequence ID" value="KAI5344412.1"/>
    <property type="molecule type" value="Genomic_DNA"/>
</dbReference>
<dbReference type="InterPro" id="IPR001611">
    <property type="entry name" value="Leu-rich_rpt"/>
</dbReference>
<evidence type="ECO:0000256" key="11">
    <source>
        <dbReference type="SAM" id="Phobius"/>
    </source>
</evidence>
<dbReference type="Pfam" id="PF08263">
    <property type="entry name" value="LRRNT_2"/>
    <property type="match status" value="1"/>
</dbReference>
<evidence type="ECO:0000256" key="8">
    <source>
        <dbReference type="ARBA" id="ARBA00022989"/>
    </source>
</evidence>
<keyword evidence="12" id="KW-0732">Signal</keyword>
<dbReference type="PROSITE" id="PS51450">
    <property type="entry name" value="LRR"/>
    <property type="match status" value="1"/>
</dbReference>
<evidence type="ECO:0000256" key="1">
    <source>
        <dbReference type="ARBA" id="ARBA00004167"/>
    </source>
</evidence>
<feature type="domain" description="Leucine-rich repeat-containing N-terminal plant-type" evidence="13">
    <location>
        <begin position="29"/>
        <end position="58"/>
    </location>
</feature>
<name>A0AAD4WLB1_PRUDU</name>
<dbReference type="InterPro" id="IPR003591">
    <property type="entry name" value="Leu-rich_rpt_typical-subtyp"/>
</dbReference>
<keyword evidence="10" id="KW-0325">Glycoprotein</keyword>
<protein>
    <recommendedName>
        <fullName evidence="13">Leucine-rich repeat-containing N-terminal plant-type domain-containing protein</fullName>
    </recommendedName>
</protein>
<evidence type="ECO:0000256" key="4">
    <source>
        <dbReference type="ARBA" id="ARBA00022475"/>
    </source>
</evidence>
<dbReference type="SUPFAM" id="SSF52047">
    <property type="entry name" value="RNI-like"/>
    <property type="match status" value="1"/>
</dbReference>
<proteinExistence type="inferred from homology"/>
<keyword evidence="9 11" id="KW-0472">Membrane</keyword>
<evidence type="ECO:0000256" key="7">
    <source>
        <dbReference type="ARBA" id="ARBA00022737"/>
    </source>
</evidence>
<dbReference type="Pfam" id="PF13855">
    <property type="entry name" value="LRR_8"/>
    <property type="match status" value="2"/>
</dbReference>
<keyword evidence="7" id="KW-0677">Repeat</keyword>
<evidence type="ECO:0000256" key="5">
    <source>
        <dbReference type="ARBA" id="ARBA00022614"/>
    </source>
</evidence>
<evidence type="ECO:0000259" key="13">
    <source>
        <dbReference type="Pfam" id="PF08263"/>
    </source>
</evidence>
<keyword evidence="6 11" id="KW-0812">Transmembrane</keyword>
<keyword evidence="15" id="KW-1185">Reference proteome</keyword>
<dbReference type="GO" id="GO:0005886">
    <property type="term" value="C:plasma membrane"/>
    <property type="evidence" value="ECO:0007669"/>
    <property type="project" value="UniProtKB-SubCell"/>
</dbReference>
<dbReference type="PRINTS" id="PR00019">
    <property type="entry name" value="LEURICHRPT"/>
</dbReference>
<dbReference type="InterPro" id="IPR013210">
    <property type="entry name" value="LRR_N_plant-typ"/>
</dbReference>
<keyword evidence="4" id="KW-1003">Cell membrane</keyword>
<dbReference type="PANTHER" id="PTHR48065:SF72">
    <property type="entry name" value="LEUCINE-RICH REPEAT-CONTAINING N-TERMINAL PLANT-TYPE DOMAIN-CONTAINING PROTEIN"/>
    <property type="match status" value="1"/>
</dbReference>
<evidence type="ECO:0000256" key="2">
    <source>
        <dbReference type="ARBA" id="ARBA00004236"/>
    </source>
</evidence>
<dbReference type="Gene3D" id="3.80.10.10">
    <property type="entry name" value="Ribonuclease Inhibitor"/>
    <property type="match status" value="4"/>
</dbReference>
<dbReference type="SUPFAM" id="SSF52058">
    <property type="entry name" value="L domain-like"/>
    <property type="match status" value="1"/>
</dbReference>
<accession>A0AAD4WLB1</accession>
<evidence type="ECO:0000256" key="12">
    <source>
        <dbReference type="SAM" id="SignalP"/>
    </source>
</evidence>
<dbReference type="Proteomes" id="UP001054821">
    <property type="component" value="Chromosome 2"/>
</dbReference>
<dbReference type="Pfam" id="PF00560">
    <property type="entry name" value="LRR_1"/>
    <property type="match status" value="7"/>
</dbReference>
<gene>
    <name evidence="14" type="ORF">L3X38_012289</name>
</gene>
<feature type="transmembrane region" description="Helical" evidence="11">
    <location>
        <begin position="642"/>
        <end position="664"/>
    </location>
</feature>
<evidence type="ECO:0000256" key="10">
    <source>
        <dbReference type="ARBA" id="ARBA00023180"/>
    </source>
</evidence>
<dbReference type="SMART" id="SM00369">
    <property type="entry name" value="LRR_TYP"/>
    <property type="match status" value="8"/>
</dbReference>
<keyword evidence="5" id="KW-0433">Leucine-rich repeat</keyword>
<sequence>MAQGFLFFLLFSYIISINIHACNQIERCSLLSFASTLSSPPLNWTSLDCCHWKGITCDQDDWVTHLVLPSKGLKGGISPSSLRNLTHLTYLNLSHNSLYGSLETQFLLSLNRLEILDLSYNHIYGELPLSLPSSKIRTIDLSSNHFFGAIPSSFFQQASNLISFNVSNNTFTGYVPSSICLHHSPFIRLLDFSSNQFSGNLALGLGECSKLQVFRAGHNNLLGLLPEDIYNSTKLEEISLPINSLRGAISDKIVNLTNLKILDLSHNQLSGELPLNLGKLSKLKFLTVDFNNLEGTIPTSLMNCTNLVELCLGINNLEGDISMLNFSRLSQLTKLDLRYNNFTGMFPASLYSCRYLKAIALTRNHLEGQIQIEILSLKSLSFLTLGYNRFTNLTGAMKILMSCKSLHTLSLDGSFVDERMAFDDGMVDFDGFQNLRVLNMAGTNLTGEIPVWLSKLKNLEILILAFNQITWPIPSWLGNLPRLFLSTCQITKFQVNFQSNFVDYPDLSNNNIVGYIPAEIGQLHLLRQLALYSNNFSGVIPDQISNLQNLEVLDLSMNHFSGPIPSSLASLTFLRKFNVSYNNLGGPIPTSTQIQTFTTSAFEGNLKLCGAPLPNKCGSNMGIDEDDTNNKDLDNEPHQLPWFYIFTALGFVVGFWGVCGSLVVNKTWRYVYFRFIDNVQDRLYVMVTMPINTMKRRLRG</sequence>
<evidence type="ECO:0000313" key="14">
    <source>
        <dbReference type="EMBL" id="KAI5344412.1"/>
    </source>
</evidence>
<feature type="signal peptide" evidence="12">
    <location>
        <begin position="1"/>
        <end position="16"/>
    </location>
</feature>
<dbReference type="FunFam" id="3.80.10.10:FF:000095">
    <property type="entry name" value="LRR receptor-like serine/threonine-protein kinase GSO1"/>
    <property type="match status" value="1"/>
</dbReference>
<comment type="similarity">
    <text evidence="3">Belongs to the RLP family.</text>
</comment>
<reference evidence="14 15" key="1">
    <citation type="journal article" date="2022" name="G3 (Bethesda)">
        <title>Whole-genome sequence and methylome profiling of the almond [Prunus dulcis (Mill.) D.A. Webb] cultivar 'Nonpareil'.</title>
        <authorList>
            <person name="D'Amico-Willman K.M."/>
            <person name="Ouma W.Z."/>
            <person name="Meulia T."/>
            <person name="Sideli G.M."/>
            <person name="Gradziel T.M."/>
            <person name="Fresnedo-Ramirez J."/>
        </authorList>
    </citation>
    <scope>NUCLEOTIDE SEQUENCE [LARGE SCALE GENOMIC DNA]</scope>
    <source>
        <strain evidence="14">Clone GOH B32 T37-40</strain>
    </source>
</reference>
<dbReference type="InterPro" id="IPR032675">
    <property type="entry name" value="LRR_dom_sf"/>
</dbReference>
<dbReference type="AlphaFoldDB" id="A0AAD4WLB1"/>
<evidence type="ECO:0000256" key="9">
    <source>
        <dbReference type="ARBA" id="ARBA00023136"/>
    </source>
</evidence>
<comment type="caution">
    <text evidence="14">The sequence shown here is derived from an EMBL/GenBank/DDBJ whole genome shotgun (WGS) entry which is preliminary data.</text>
</comment>
<evidence type="ECO:0000256" key="6">
    <source>
        <dbReference type="ARBA" id="ARBA00022692"/>
    </source>
</evidence>
<dbReference type="PANTHER" id="PTHR48065">
    <property type="entry name" value="OS10G0469600 PROTEIN"/>
    <property type="match status" value="1"/>
</dbReference>
<evidence type="ECO:0000313" key="15">
    <source>
        <dbReference type="Proteomes" id="UP001054821"/>
    </source>
</evidence>
<keyword evidence="8 11" id="KW-1133">Transmembrane helix</keyword>
<dbReference type="FunFam" id="3.80.10.10:FF:000213">
    <property type="entry name" value="Tyrosine-sulfated glycopeptide receptor 1"/>
    <property type="match status" value="2"/>
</dbReference>
<evidence type="ECO:0000256" key="3">
    <source>
        <dbReference type="ARBA" id="ARBA00009592"/>
    </source>
</evidence>
<organism evidence="14 15">
    <name type="scientific">Prunus dulcis</name>
    <name type="common">Almond</name>
    <name type="synonym">Amygdalus dulcis</name>
    <dbReference type="NCBI Taxonomy" id="3755"/>
    <lineage>
        <taxon>Eukaryota</taxon>
        <taxon>Viridiplantae</taxon>
        <taxon>Streptophyta</taxon>
        <taxon>Embryophyta</taxon>
        <taxon>Tracheophyta</taxon>
        <taxon>Spermatophyta</taxon>
        <taxon>Magnoliopsida</taxon>
        <taxon>eudicotyledons</taxon>
        <taxon>Gunneridae</taxon>
        <taxon>Pentapetalae</taxon>
        <taxon>rosids</taxon>
        <taxon>fabids</taxon>
        <taxon>Rosales</taxon>
        <taxon>Rosaceae</taxon>
        <taxon>Amygdaloideae</taxon>
        <taxon>Amygdaleae</taxon>
        <taxon>Prunus</taxon>
    </lineage>
</organism>
<comment type="subcellular location">
    <subcellularLocation>
        <location evidence="2">Cell membrane</location>
    </subcellularLocation>
    <subcellularLocation>
        <location evidence="1">Membrane</location>
        <topology evidence="1">Single-pass membrane protein</topology>
    </subcellularLocation>
</comment>
<feature type="chain" id="PRO_5042232558" description="Leucine-rich repeat-containing N-terminal plant-type domain-containing protein" evidence="12">
    <location>
        <begin position="17"/>
        <end position="700"/>
    </location>
</feature>